<accession>A0A0C3PN64</accession>
<organism evidence="1 2">
    <name type="scientific">Phlebiopsis gigantea (strain 11061_1 CR5-6)</name>
    <name type="common">White-rot fungus</name>
    <name type="synonym">Peniophora gigantea</name>
    <dbReference type="NCBI Taxonomy" id="745531"/>
    <lineage>
        <taxon>Eukaryota</taxon>
        <taxon>Fungi</taxon>
        <taxon>Dikarya</taxon>
        <taxon>Basidiomycota</taxon>
        <taxon>Agaricomycotina</taxon>
        <taxon>Agaricomycetes</taxon>
        <taxon>Polyporales</taxon>
        <taxon>Phanerochaetaceae</taxon>
        <taxon>Phlebiopsis</taxon>
    </lineage>
</organism>
<gene>
    <name evidence="1" type="ORF">PHLGIDRAFT_12742</name>
</gene>
<name>A0A0C3PN64_PHLG1</name>
<proteinExistence type="predicted"/>
<reference evidence="1 2" key="1">
    <citation type="journal article" date="2014" name="PLoS Genet.">
        <title>Analysis of the Phlebiopsis gigantea genome, transcriptome and secretome provides insight into its pioneer colonization strategies of wood.</title>
        <authorList>
            <person name="Hori C."/>
            <person name="Ishida T."/>
            <person name="Igarashi K."/>
            <person name="Samejima M."/>
            <person name="Suzuki H."/>
            <person name="Master E."/>
            <person name="Ferreira P."/>
            <person name="Ruiz-Duenas F.J."/>
            <person name="Held B."/>
            <person name="Canessa P."/>
            <person name="Larrondo L.F."/>
            <person name="Schmoll M."/>
            <person name="Druzhinina I.S."/>
            <person name="Kubicek C.P."/>
            <person name="Gaskell J.A."/>
            <person name="Kersten P."/>
            <person name="St John F."/>
            <person name="Glasner J."/>
            <person name="Sabat G."/>
            <person name="Splinter BonDurant S."/>
            <person name="Syed K."/>
            <person name="Yadav J."/>
            <person name="Mgbeahuruike A.C."/>
            <person name="Kovalchuk A."/>
            <person name="Asiegbu F.O."/>
            <person name="Lackner G."/>
            <person name="Hoffmeister D."/>
            <person name="Rencoret J."/>
            <person name="Gutierrez A."/>
            <person name="Sun H."/>
            <person name="Lindquist E."/>
            <person name="Barry K."/>
            <person name="Riley R."/>
            <person name="Grigoriev I.V."/>
            <person name="Henrissat B."/>
            <person name="Kues U."/>
            <person name="Berka R.M."/>
            <person name="Martinez A.T."/>
            <person name="Covert S.F."/>
            <person name="Blanchette R.A."/>
            <person name="Cullen D."/>
        </authorList>
    </citation>
    <scope>NUCLEOTIDE SEQUENCE [LARGE SCALE GENOMIC DNA]</scope>
    <source>
        <strain evidence="1 2">11061_1 CR5-6</strain>
    </source>
</reference>
<dbReference type="EMBL" id="KN840483">
    <property type="protein sequence ID" value="KIP08223.1"/>
    <property type="molecule type" value="Genomic_DNA"/>
</dbReference>
<evidence type="ECO:0000313" key="2">
    <source>
        <dbReference type="Proteomes" id="UP000053257"/>
    </source>
</evidence>
<keyword evidence="2" id="KW-1185">Reference proteome</keyword>
<protein>
    <submittedName>
        <fullName evidence="1">Uncharacterized protein</fullName>
    </submittedName>
</protein>
<sequence>MWKGAGQILDEVACRLANGYTSEKFHVLEKGKGFIKENARIVVVAVLADKWTDRSTMFGWRLQSRPNLTIALRIRGVGDKKATYSAKACTSSLHAGWEPLRPDVGCHIPGQGDQFLGQHRQHVDYWILDTPIIATRRRKTRAFELASTPDASTPLHRFSGEGDLYCIDDGTAGMVVEYQPLQHKYD</sequence>
<dbReference type="HOGENOM" id="CLU_1454915_0_0_1"/>
<dbReference type="Proteomes" id="UP000053257">
    <property type="component" value="Unassembled WGS sequence"/>
</dbReference>
<dbReference type="AlphaFoldDB" id="A0A0C3PN64"/>
<evidence type="ECO:0000313" key="1">
    <source>
        <dbReference type="EMBL" id="KIP08223.1"/>
    </source>
</evidence>